<sequence length="255" mass="28825">MEPLFTSYICDILQVSKINGWVNDRNSHYDVYSSQFSESDHLAAQLVLKTVSYIDQFVSSWSQKAYLEGTCLESLHRFLENRKETLLRTVPPKTRVTRYRISEHEIILRCWALGFCPAEITIIWQQNGEDQTQDMDFVETRPAGDGSFQKWAAVVVPSGEEQRYTCRVQYEGLPEPLTLRWELPTTSNMGIIGLVLLGAVVLGAVVTGSVMWRRKISDRGRKGGSYVEAADVNNATGSDLSLIPSKALDHCPMWD</sequence>
<keyword evidence="1" id="KW-1185">Reference proteome</keyword>
<protein>
    <submittedName>
        <fullName evidence="2">HLA class I histocompatibility antigen, A alpha chain-like</fullName>
    </submittedName>
</protein>
<dbReference type="Proteomes" id="UP000694850">
    <property type="component" value="Unplaced"/>
</dbReference>
<reference evidence="2" key="1">
    <citation type="submission" date="2025-08" db="UniProtKB">
        <authorList>
            <consortium name="RefSeq"/>
        </authorList>
    </citation>
    <scope>IDENTIFICATION</scope>
</reference>
<organism evidence="1 2">
    <name type="scientific">Orycteropus afer afer</name>
    <dbReference type="NCBI Taxonomy" id="1230840"/>
    <lineage>
        <taxon>Eukaryota</taxon>
        <taxon>Metazoa</taxon>
        <taxon>Chordata</taxon>
        <taxon>Craniata</taxon>
        <taxon>Vertebrata</taxon>
        <taxon>Euteleostomi</taxon>
        <taxon>Mammalia</taxon>
        <taxon>Eutheria</taxon>
        <taxon>Afrotheria</taxon>
        <taxon>Tubulidentata</taxon>
        <taxon>Orycteropodidae</taxon>
        <taxon>Orycteropus</taxon>
    </lineage>
</organism>
<name>A0AC54ZAB9_ORYAF</name>
<dbReference type="RefSeq" id="XP_042636916.1">
    <property type="nucleotide sequence ID" value="XM_042780982.1"/>
</dbReference>
<proteinExistence type="predicted"/>
<gene>
    <name evidence="2" type="primary">LOC103206389</name>
</gene>
<accession>A0AC54ZAB9</accession>
<evidence type="ECO:0000313" key="1">
    <source>
        <dbReference type="Proteomes" id="UP000694850"/>
    </source>
</evidence>
<evidence type="ECO:0000313" key="2">
    <source>
        <dbReference type="RefSeq" id="XP_042636916.1"/>
    </source>
</evidence>